<evidence type="ECO:0000256" key="5">
    <source>
        <dbReference type="ARBA" id="ARBA00022801"/>
    </source>
</evidence>
<evidence type="ECO:0000256" key="3">
    <source>
        <dbReference type="ARBA" id="ARBA00022670"/>
    </source>
</evidence>
<dbReference type="InterPro" id="IPR036005">
    <property type="entry name" value="Creatinase/aminopeptidase-like"/>
</dbReference>
<dbReference type="PRINTS" id="PR00599">
    <property type="entry name" value="MAPEPTIDASE"/>
</dbReference>
<protein>
    <recommendedName>
        <fullName evidence="6 7">Methionine aminopeptidase</fullName>
        <shortName evidence="6">MAP</shortName>
        <shortName evidence="6">MetAP</shortName>
        <ecNumber evidence="6 7">3.4.11.18</ecNumber>
    </recommendedName>
    <alternativeName>
        <fullName evidence="6">Peptidase M</fullName>
    </alternativeName>
</protein>
<dbReference type="GO" id="GO:0006508">
    <property type="term" value="P:proteolysis"/>
    <property type="evidence" value="ECO:0007669"/>
    <property type="project" value="UniProtKB-KW"/>
</dbReference>
<comment type="subunit">
    <text evidence="6">Monomer.</text>
</comment>
<dbReference type="PANTHER" id="PTHR43330:SF27">
    <property type="entry name" value="METHIONINE AMINOPEPTIDASE"/>
    <property type="match status" value="1"/>
</dbReference>
<feature type="binding site" evidence="6">
    <location>
        <position position="85"/>
    </location>
    <ligand>
        <name>substrate</name>
    </ligand>
</feature>
<comment type="catalytic activity">
    <reaction evidence="6 7">
        <text>Release of N-terminal amino acids, preferentially methionine, from peptides and arylamides.</text>
        <dbReference type="EC" id="3.4.11.18"/>
    </reaction>
</comment>
<accession>A0A4R1BV80</accession>
<dbReference type="Pfam" id="PF00557">
    <property type="entry name" value="Peptidase_M24"/>
    <property type="match status" value="1"/>
</dbReference>
<dbReference type="EC" id="3.4.11.18" evidence="6 7"/>
<evidence type="ECO:0000256" key="6">
    <source>
        <dbReference type="HAMAP-Rule" id="MF_01974"/>
    </source>
</evidence>
<feature type="binding site" evidence="6">
    <location>
        <position position="249"/>
    </location>
    <ligand>
        <name>a divalent metal cation</name>
        <dbReference type="ChEBI" id="CHEBI:60240"/>
        <label>2</label>
        <note>catalytic</note>
    </ligand>
</feature>
<keyword evidence="3 6" id="KW-0645">Protease</keyword>
<evidence type="ECO:0000256" key="2">
    <source>
        <dbReference type="ARBA" id="ARBA00022438"/>
    </source>
</evidence>
<evidence type="ECO:0000259" key="8">
    <source>
        <dbReference type="Pfam" id="PF00557"/>
    </source>
</evidence>
<comment type="cofactor">
    <cofactor evidence="6">
        <name>Co(2+)</name>
        <dbReference type="ChEBI" id="CHEBI:48828"/>
    </cofactor>
    <cofactor evidence="6">
        <name>Zn(2+)</name>
        <dbReference type="ChEBI" id="CHEBI:29105"/>
    </cofactor>
    <cofactor evidence="6">
        <name>Mn(2+)</name>
        <dbReference type="ChEBI" id="CHEBI:29035"/>
    </cofactor>
    <cofactor evidence="6">
        <name>Fe(2+)</name>
        <dbReference type="ChEBI" id="CHEBI:29033"/>
    </cofactor>
    <text evidence="6">Binds 2 divalent metal cations per subunit. Has a high-affinity and a low affinity metal-binding site. The true nature of the physiological cofactor is under debate. The enzyme is active with cobalt, zinc, manganese or divalent iron ions. Most likely, methionine aminopeptidases function as mononuclear Fe(2+)-metalloproteases under physiological conditions, and the catalytically relevant metal-binding site has been assigned to the histidine-containing high-affinity site.</text>
</comment>
<evidence type="ECO:0000256" key="1">
    <source>
        <dbReference type="ARBA" id="ARBA00002521"/>
    </source>
</evidence>
<dbReference type="CDD" id="cd01086">
    <property type="entry name" value="MetAP1"/>
    <property type="match status" value="1"/>
</dbReference>
<evidence type="ECO:0000313" key="9">
    <source>
        <dbReference type="EMBL" id="TCJ21387.1"/>
    </source>
</evidence>
<feature type="binding site" evidence="6">
    <location>
        <position position="185"/>
    </location>
    <ligand>
        <name>a divalent metal cation</name>
        <dbReference type="ChEBI" id="CHEBI:60240"/>
        <label>2</label>
        <note>catalytic</note>
    </ligand>
</feature>
<evidence type="ECO:0000256" key="4">
    <source>
        <dbReference type="ARBA" id="ARBA00022723"/>
    </source>
</evidence>
<comment type="caution">
    <text evidence="9">The sequence shown here is derived from an EMBL/GenBank/DDBJ whole genome shotgun (WGS) entry which is preliminary data.</text>
</comment>
<name>A0A4R1BV80_9ACTN</name>
<proteinExistence type="inferred from homology"/>
<comment type="similarity">
    <text evidence="6">Belongs to the peptidase M24A family. Methionine aminopeptidase type 1 subfamily.</text>
</comment>
<dbReference type="InterPro" id="IPR001714">
    <property type="entry name" value="Pept_M24_MAP"/>
</dbReference>
<dbReference type="NCBIfam" id="TIGR00500">
    <property type="entry name" value="met_pdase_I"/>
    <property type="match status" value="1"/>
</dbReference>
<feature type="binding site" evidence="6">
    <location>
        <position position="102"/>
    </location>
    <ligand>
        <name>a divalent metal cation</name>
        <dbReference type="ChEBI" id="CHEBI:60240"/>
        <label>1</label>
    </ligand>
</feature>
<dbReference type="GO" id="GO:0046872">
    <property type="term" value="F:metal ion binding"/>
    <property type="evidence" value="ECO:0007669"/>
    <property type="project" value="UniProtKB-UniRule"/>
</dbReference>
<dbReference type="SUPFAM" id="SSF55920">
    <property type="entry name" value="Creatinase/aminopeptidase"/>
    <property type="match status" value="1"/>
</dbReference>
<feature type="domain" description="Peptidase M24" evidence="8">
    <location>
        <begin position="18"/>
        <end position="256"/>
    </location>
</feature>
<dbReference type="InterPro" id="IPR000994">
    <property type="entry name" value="Pept_M24"/>
</dbReference>
<dbReference type="InterPro" id="IPR002467">
    <property type="entry name" value="Pept_M24A_MAP1"/>
</dbReference>
<organism evidence="9 10">
    <name type="scientific">Nocardioides jejuensis</name>
    <dbReference type="NCBI Taxonomy" id="2502782"/>
    <lineage>
        <taxon>Bacteria</taxon>
        <taxon>Bacillati</taxon>
        <taxon>Actinomycetota</taxon>
        <taxon>Actinomycetes</taxon>
        <taxon>Propionibacteriales</taxon>
        <taxon>Nocardioidaceae</taxon>
        <taxon>Nocardioides</taxon>
    </lineage>
</organism>
<keyword evidence="10" id="KW-1185">Reference proteome</keyword>
<dbReference type="GO" id="GO:0005829">
    <property type="term" value="C:cytosol"/>
    <property type="evidence" value="ECO:0007669"/>
    <property type="project" value="TreeGrafter"/>
</dbReference>
<reference evidence="9 10" key="1">
    <citation type="submission" date="2019-03" db="EMBL/GenBank/DDBJ databases">
        <authorList>
            <person name="Kim M.K.M."/>
        </authorList>
    </citation>
    <scope>NUCLEOTIDE SEQUENCE [LARGE SCALE GENOMIC DNA]</scope>
    <source>
        <strain evidence="9 10">18JY15-6</strain>
    </source>
</reference>
<keyword evidence="5 6" id="KW-0378">Hydrolase</keyword>
<feature type="binding site" evidence="6">
    <location>
        <position position="113"/>
    </location>
    <ligand>
        <name>a divalent metal cation</name>
        <dbReference type="ChEBI" id="CHEBI:60240"/>
        <label>2</label>
        <note>catalytic</note>
    </ligand>
</feature>
<feature type="binding site" evidence="6">
    <location>
        <position position="113"/>
    </location>
    <ligand>
        <name>a divalent metal cation</name>
        <dbReference type="ChEBI" id="CHEBI:60240"/>
        <label>1</label>
    </ligand>
</feature>
<dbReference type="HAMAP" id="MF_01974">
    <property type="entry name" value="MetAP_1"/>
    <property type="match status" value="1"/>
</dbReference>
<gene>
    <name evidence="6 9" type="primary">map</name>
    <name evidence="9" type="ORF">EPD65_15305</name>
</gene>
<feature type="binding site" evidence="6">
    <location>
        <position position="249"/>
    </location>
    <ligand>
        <name>a divalent metal cation</name>
        <dbReference type="ChEBI" id="CHEBI:60240"/>
        <label>1</label>
    </ligand>
</feature>
<keyword evidence="2 6" id="KW-0031">Aminopeptidase</keyword>
<feature type="binding site" evidence="6">
    <location>
        <position position="192"/>
    </location>
    <ligand>
        <name>substrate</name>
    </ligand>
</feature>
<feature type="binding site" evidence="6">
    <location>
        <position position="218"/>
    </location>
    <ligand>
        <name>a divalent metal cation</name>
        <dbReference type="ChEBI" id="CHEBI:60240"/>
        <label>2</label>
        <note>catalytic</note>
    </ligand>
</feature>
<dbReference type="PANTHER" id="PTHR43330">
    <property type="entry name" value="METHIONINE AMINOPEPTIDASE"/>
    <property type="match status" value="1"/>
</dbReference>
<dbReference type="PROSITE" id="PS00680">
    <property type="entry name" value="MAP_1"/>
    <property type="match status" value="1"/>
</dbReference>
<sequence length="283" mass="29596">MSLRGRGVEIKSPEQLRVMRKAGLLTGQALEAVRAAVKPGVTTLELDAIAEDTIRSGGGIPSFKGYSHPPFPATICASVNDEIVHGIPNERVLVAGDIVSIDCGAIVEGWHGDSATTVAVGGESAVGADVRELLRVTEESLWAGIAALRLGGRVTDVSAAVEGYVRGQAHPTGGSWGILEDFTGHGIGSELHMDPNVPNYGRAGRGPKIERGMALAIEPMVTLGSHRWKTYDDEWTIASQDGSWAAHFEHTVAMTAGGAWVMTALDGGEARLAELGVPFGGLS</sequence>
<dbReference type="OrthoDB" id="9802055at2"/>
<dbReference type="Proteomes" id="UP000295453">
    <property type="component" value="Unassembled WGS sequence"/>
</dbReference>
<dbReference type="Gene3D" id="3.90.230.10">
    <property type="entry name" value="Creatinase/methionine aminopeptidase superfamily"/>
    <property type="match status" value="1"/>
</dbReference>
<evidence type="ECO:0000313" key="10">
    <source>
        <dbReference type="Proteomes" id="UP000295453"/>
    </source>
</evidence>
<dbReference type="GO" id="GO:0004239">
    <property type="term" value="F:initiator methionyl aminopeptidase activity"/>
    <property type="evidence" value="ECO:0007669"/>
    <property type="project" value="UniProtKB-UniRule"/>
</dbReference>
<dbReference type="GO" id="GO:0070006">
    <property type="term" value="F:metalloaminopeptidase activity"/>
    <property type="evidence" value="ECO:0007669"/>
    <property type="project" value="UniProtKB-UniRule"/>
</dbReference>
<keyword evidence="4 6" id="KW-0479">Metal-binding</keyword>
<dbReference type="RefSeq" id="WP_131585658.1">
    <property type="nucleotide sequence ID" value="NZ_SJZJ01000035.1"/>
</dbReference>
<evidence type="ECO:0000256" key="7">
    <source>
        <dbReference type="RuleBase" id="RU003653"/>
    </source>
</evidence>
<comment type="function">
    <text evidence="1 6">Removes the N-terminal methionine from nascent proteins. The N-terminal methionine is often cleaved when the second residue in the primary sequence is small and uncharged (Met-Ala-, Cys, Gly, Pro, Ser, Thr, or Val). Requires deformylation of the N(alpha)-formylated initiator methionine before it can be hydrolyzed.</text>
</comment>
<dbReference type="EMBL" id="SJZJ01000035">
    <property type="protein sequence ID" value="TCJ21387.1"/>
    <property type="molecule type" value="Genomic_DNA"/>
</dbReference>
<dbReference type="AlphaFoldDB" id="A0A4R1BV80"/>